<organism evidence="1 2">
    <name type="scientific">Trichoderma longibrachiatum ATCC 18648</name>
    <dbReference type="NCBI Taxonomy" id="983965"/>
    <lineage>
        <taxon>Eukaryota</taxon>
        <taxon>Fungi</taxon>
        <taxon>Dikarya</taxon>
        <taxon>Ascomycota</taxon>
        <taxon>Pezizomycotina</taxon>
        <taxon>Sordariomycetes</taxon>
        <taxon>Hypocreomycetidae</taxon>
        <taxon>Hypocreales</taxon>
        <taxon>Hypocreaceae</taxon>
        <taxon>Trichoderma</taxon>
    </lineage>
</organism>
<dbReference type="AlphaFoldDB" id="A0A2T4CH99"/>
<reference evidence="1 2" key="1">
    <citation type="submission" date="2016-07" db="EMBL/GenBank/DDBJ databases">
        <title>Multiple horizontal gene transfer events from other fungi enriched the ability of initially mycotrophic Trichoderma (Ascomycota) to feed on dead plant biomass.</title>
        <authorList>
            <consortium name="DOE Joint Genome Institute"/>
            <person name="Aerts A."/>
            <person name="Atanasova L."/>
            <person name="Chenthamara K."/>
            <person name="Zhang J."/>
            <person name="Grujic M."/>
            <person name="Henrissat B."/>
            <person name="Kuo A."/>
            <person name="Salamov A."/>
            <person name="Lipzen A."/>
            <person name="Labutti K."/>
            <person name="Barry K."/>
            <person name="Miao Y."/>
            <person name="Rahimi M.J."/>
            <person name="Shen Q."/>
            <person name="Grigoriev I.V."/>
            <person name="Kubicek C.P."/>
            <person name="Druzhinina I.S."/>
        </authorList>
    </citation>
    <scope>NUCLEOTIDE SEQUENCE [LARGE SCALE GENOMIC DNA]</scope>
    <source>
        <strain evidence="1 2">ATCC 18648</strain>
    </source>
</reference>
<name>A0A2T4CH99_TRILO</name>
<keyword evidence="2" id="KW-1185">Reference proteome</keyword>
<gene>
    <name evidence="1" type="ORF">M440DRAFT_1396069</name>
</gene>
<protein>
    <submittedName>
        <fullName evidence="1">Uncharacterized protein</fullName>
    </submittedName>
</protein>
<sequence length="58" mass="6043">MCPCPLAWCSCCTGGSGRISYAVSVGRTYIKDTARCSACQVVSSSAKTGTHNFLVLHG</sequence>
<proteinExistence type="predicted"/>
<evidence type="ECO:0000313" key="2">
    <source>
        <dbReference type="Proteomes" id="UP000240760"/>
    </source>
</evidence>
<dbReference type="EMBL" id="KZ679126">
    <property type="protein sequence ID" value="PTB80923.1"/>
    <property type="molecule type" value="Genomic_DNA"/>
</dbReference>
<evidence type="ECO:0000313" key="1">
    <source>
        <dbReference type="EMBL" id="PTB80923.1"/>
    </source>
</evidence>
<dbReference type="Proteomes" id="UP000240760">
    <property type="component" value="Unassembled WGS sequence"/>
</dbReference>
<accession>A0A2T4CH99</accession>